<name>A0ABQ8MUJ1_LABRO</name>
<evidence type="ECO:0000256" key="2">
    <source>
        <dbReference type="ARBA" id="ARBA00012180"/>
    </source>
</evidence>
<dbReference type="Pfam" id="PF05380">
    <property type="entry name" value="Peptidase_A17"/>
    <property type="match status" value="1"/>
</dbReference>
<dbReference type="InterPro" id="IPR043128">
    <property type="entry name" value="Rev_trsase/Diguanyl_cyclase"/>
</dbReference>
<dbReference type="Gene3D" id="3.30.420.10">
    <property type="entry name" value="Ribonuclease H-like superfamily/Ribonuclease H"/>
    <property type="match status" value="1"/>
</dbReference>
<dbReference type="PANTHER" id="PTHR47331:SF5">
    <property type="entry name" value="RIBONUCLEASE H"/>
    <property type="match status" value="1"/>
</dbReference>
<dbReference type="Pfam" id="PF00078">
    <property type="entry name" value="RVT_1"/>
    <property type="match status" value="1"/>
</dbReference>
<dbReference type="EC" id="3.1.26.4" evidence="2"/>
<evidence type="ECO:0000313" key="6">
    <source>
        <dbReference type="Proteomes" id="UP000830375"/>
    </source>
</evidence>
<dbReference type="SUPFAM" id="SSF53098">
    <property type="entry name" value="Ribonuclease H-like"/>
    <property type="match status" value="1"/>
</dbReference>
<dbReference type="Gene3D" id="3.10.10.10">
    <property type="entry name" value="HIV Type 1 Reverse Transcriptase, subunit A, domain 1"/>
    <property type="match status" value="1"/>
</dbReference>
<keyword evidence="6" id="KW-1185">Reference proteome</keyword>
<dbReference type="CDD" id="cd01644">
    <property type="entry name" value="RT_pepA17"/>
    <property type="match status" value="1"/>
</dbReference>
<dbReference type="InterPro" id="IPR043502">
    <property type="entry name" value="DNA/RNA_pol_sf"/>
</dbReference>
<dbReference type="Proteomes" id="UP000830375">
    <property type="component" value="Unassembled WGS sequence"/>
</dbReference>
<proteinExistence type="inferred from homology"/>
<dbReference type="Gene3D" id="3.30.70.270">
    <property type="match status" value="1"/>
</dbReference>
<feature type="domain" description="Integrase zinc-binding" evidence="4">
    <location>
        <begin position="988"/>
        <end position="1041"/>
    </location>
</feature>
<accession>A0ABQ8MUJ1</accession>
<sequence>MNKQPQYLRDQEQSSKYSCAYCSSRQHFIGLCPSFRALEDNKKDEWIRENKRCWRCGLNHLAVDCDLKKPCPQCKGRHLGILHGVNSRDQDNGTFYLSRLGGSGKVLLKVVEVLLHHEGRSLRTYAILDDGSERTMLLSQASDYLGLKGEDESLVVRTVRQDTIALEGSSVTFEISSTANPERRYTISNAFSATRLGLAEQTYPVETLKRRFRHLQDLPLPAFSNVQPLILIGADYPHLINPIDQVYFGPPKSPAAIQTKLGWVLQGPIPIPTTNEIQCLFTVTHPLEDLRHDVEKLWQLDILPFRNEKVITRSKQDQEALDLLASKTKRVDVDGVQRYATPLLRAASAVQLRASPNAVMSSLRCIERRLQRNPESAAVYDQEIAKLEKSGYISKVEPSHDSSEETWYIPHHLVEHNGKPRIVFNCSYQYKGMSLNNQLLPGPQLGPSLLGVLLRFRQYPVAISGDIKSMFHQIRLLPEDRPLLRFLWRNMQRSSPPDIYEWQVLPFGTVCSPCCATYALQRHVRDYQEEYEDVMNSVLQSFYVDNCLESFPHVQAAKTRLDRTRSLLMSGGFEIRQWASNQPDVVRHLPSEARSESAELWISQDRLDPREGALGLSWHCPSDSLGYRSRTVEYNATTMRNIYKVLASQYDPLGYITPFTTRAKVIVQQCWMKSRGWDDPLMPSPIQQAWKAWETELPDLSLIQLPRCYLNLPSEQIVSRELHIFCDASESAYGSVAYLRMETDKGMVHTSFIMARSRVAPKRQISIPRLELCAALTGAQLSKLLQKELTLPLTNIVLWSDSTTVLSWLHSLSCRYKVFVANRVTEILELTDLSSWRYIPSAQNPADEVTRGSTLVELAKPDHRWRLGPPFLKFPPHQWPQNPVSRSASPDPELRKPLFCGLTQLEDPVLPDPSCFQSWSEQAQQQSFPSEYQSLKEGKPIESQSRLLTLSPEFREETGLLVVGGRLRQVENMEPEMVHPVILDPKHPLSSLIIKDCDEKLFHPGPERVFSELRRNYWIIRGRQAVKKHQLSCVECRKWKAKPSIPQMSDLPPSKVRLFKPPFWSTGMDCFGPFHVKTGRRTEKRWGILFKCQTTRCLHLDLLTSLNVDSFLMALRRFISRRGQPYEILCDQGSNFRGAVRELKETFQNLTKELQVKLETQQIKFKFNPPQAPHFGGSWEREIRSIKTALRVVVGGQNDLDPITPNLLLMGRRDSSLPQVIYANTELLGRRSWRHSQVLADQFWTAFIRHYLPGFEFPTRASARHSLRISVLLHGNSPSTRQEMNGLRVLCMGCG</sequence>
<dbReference type="InterPro" id="IPR000477">
    <property type="entry name" value="RT_dom"/>
</dbReference>
<comment type="caution">
    <text evidence="5">The sequence shown here is derived from an EMBL/GenBank/DDBJ whole genome shotgun (WGS) entry which is preliminary data.</text>
</comment>
<comment type="similarity">
    <text evidence="1">Belongs to the beta type-B retroviral polymerase family. HERV class-II K(HML-2) pol subfamily.</text>
</comment>
<reference evidence="5 6" key="1">
    <citation type="submission" date="2022-01" db="EMBL/GenBank/DDBJ databases">
        <title>A high-quality chromosome-level genome assembly of rohu carp, Labeo rohita.</title>
        <authorList>
            <person name="Arick M.A. II"/>
            <person name="Hsu C.-Y."/>
            <person name="Magbanua Z."/>
            <person name="Pechanova O."/>
            <person name="Grover C."/>
            <person name="Miller E."/>
            <person name="Thrash A."/>
            <person name="Ezzel L."/>
            <person name="Alam S."/>
            <person name="Benzie J."/>
            <person name="Hamilton M."/>
            <person name="Karsi A."/>
            <person name="Lawrence M.L."/>
            <person name="Peterson D.G."/>
        </authorList>
    </citation>
    <scope>NUCLEOTIDE SEQUENCE [LARGE SCALE GENOMIC DNA]</scope>
    <source>
        <strain evidence="6">BAU-BD-2019</strain>
        <tissue evidence="5">Blood</tissue>
    </source>
</reference>
<dbReference type="SUPFAM" id="SSF56672">
    <property type="entry name" value="DNA/RNA polymerases"/>
    <property type="match status" value="1"/>
</dbReference>
<dbReference type="InterPro" id="IPR012337">
    <property type="entry name" value="RNaseH-like_sf"/>
</dbReference>
<protein>
    <recommendedName>
        <fullName evidence="2">ribonuclease H</fullName>
        <ecNumber evidence="2">3.1.26.4</ecNumber>
    </recommendedName>
</protein>
<dbReference type="EMBL" id="JACTAM010000004">
    <property type="protein sequence ID" value="KAI2665861.1"/>
    <property type="molecule type" value="Genomic_DNA"/>
</dbReference>
<dbReference type="InterPro" id="IPR036397">
    <property type="entry name" value="RNaseH_sf"/>
</dbReference>
<dbReference type="InterPro" id="IPR008042">
    <property type="entry name" value="Retrotrans_Pao"/>
</dbReference>
<evidence type="ECO:0000313" key="5">
    <source>
        <dbReference type="EMBL" id="KAI2665861.1"/>
    </source>
</evidence>
<dbReference type="InterPro" id="IPR041588">
    <property type="entry name" value="Integrase_H2C2"/>
</dbReference>
<dbReference type="PANTHER" id="PTHR47331">
    <property type="entry name" value="PHD-TYPE DOMAIN-CONTAINING PROTEIN"/>
    <property type="match status" value="1"/>
</dbReference>
<feature type="domain" description="Reverse transcriptase" evidence="3">
    <location>
        <begin position="418"/>
        <end position="575"/>
    </location>
</feature>
<evidence type="ECO:0000259" key="3">
    <source>
        <dbReference type="Pfam" id="PF00078"/>
    </source>
</evidence>
<dbReference type="Pfam" id="PF17921">
    <property type="entry name" value="Integrase_H2C2"/>
    <property type="match status" value="1"/>
</dbReference>
<evidence type="ECO:0000256" key="1">
    <source>
        <dbReference type="ARBA" id="ARBA00010879"/>
    </source>
</evidence>
<organism evidence="5 6">
    <name type="scientific">Labeo rohita</name>
    <name type="common">Indian major carp</name>
    <name type="synonym">Cyprinus rohita</name>
    <dbReference type="NCBI Taxonomy" id="84645"/>
    <lineage>
        <taxon>Eukaryota</taxon>
        <taxon>Metazoa</taxon>
        <taxon>Chordata</taxon>
        <taxon>Craniata</taxon>
        <taxon>Vertebrata</taxon>
        <taxon>Euteleostomi</taxon>
        <taxon>Actinopterygii</taxon>
        <taxon>Neopterygii</taxon>
        <taxon>Teleostei</taxon>
        <taxon>Ostariophysi</taxon>
        <taxon>Cypriniformes</taxon>
        <taxon>Cyprinidae</taxon>
        <taxon>Labeoninae</taxon>
        <taxon>Labeonini</taxon>
        <taxon>Labeo</taxon>
    </lineage>
</organism>
<evidence type="ECO:0000259" key="4">
    <source>
        <dbReference type="Pfam" id="PF17921"/>
    </source>
</evidence>
<gene>
    <name evidence="5" type="ORF">H4Q32_022969</name>
</gene>